<dbReference type="SMART" id="SM00479">
    <property type="entry name" value="EXOIII"/>
    <property type="match status" value="1"/>
</dbReference>
<keyword evidence="2" id="KW-0378">Hydrolase</keyword>
<dbReference type="Gene3D" id="3.30.420.10">
    <property type="entry name" value="Ribonuclease H-like superfamily/Ribonuclease H"/>
    <property type="match status" value="1"/>
</dbReference>
<dbReference type="InterPro" id="IPR013520">
    <property type="entry name" value="Ribonucl_H"/>
</dbReference>
<dbReference type="InterPro" id="IPR012337">
    <property type="entry name" value="RNaseH-like_sf"/>
</dbReference>
<evidence type="ECO:0000256" key="2">
    <source>
        <dbReference type="ARBA" id="ARBA00022801"/>
    </source>
</evidence>
<dbReference type="InParanoid" id="A0A2V0PG81"/>
<keyword evidence="5" id="KW-1185">Reference proteome</keyword>
<dbReference type="PANTHER" id="PTHR12801:SF159">
    <property type="entry name" value="C3H1-TYPE DOMAIN-CONTAINING PROTEIN"/>
    <property type="match status" value="1"/>
</dbReference>
<dbReference type="EMBL" id="BDRX01000128">
    <property type="protein sequence ID" value="GBF98549.1"/>
    <property type="molecule type" value="Genomic_DNA"/>
</dbReference>
<dbReference type="InterPro" id="IPR036397">
    <property type="entry name" value="RNaseH_sf"/>
</dbReference>
<protein>
    <submittedName>
        <fullName evidence="4">Small RNA degrading nuclease</fullName>
    </submittedName>
</protein>
<name>A0A2V0PG81_9CHLO</name>
<reference evidence="4 5" key="1">
    <citation type="journal article" date="2018" name="Sci. Rep.">
        <title>Raphidocelis subcapitata (=Pseudokirchneriella subcapitata) provides an insight into genome evolution and environmental adaptations in the Sphaeropleales.</title>
        <authorList>
            <person name="Suzuki S."/>
            <person name="Yamaguchi H."/>
            <person name="Nakajima N."/>
            <person name="Kawachi M."/>
        </authorList>
    </citation>
    <scope>NUCLEOTIDE SEQUENCE [LARGE SCALE GENOMIC DNA]</scope>
    <source>
        <strain evidence="4 5">NIES-35</strain>
    </source>
</reference>
<dbReference type="Pfam" id="PF00929">
    <property type="entry name" value="RNase_T"/>
    <property type="match status" value="1"/>
</dbReference>
<dbReference type="AlphaFoldDB" id="A0A2V0PG81"/>
<dbReference type="PANTHER" id="PTHR12801">
    <property type="entry name" value="RNA EXONUCLEASE REXO1 / RECO3 FAMILY MEMBER-RELATED"/>
    <property type="match status" value="1"/>
</dbReference>
<dbReference type="GO" id="GO:0004527">
    <property type="term" value="F:exonuclease activity"/>
    <property type="evidence" value="ECO:0007669"/>
    <property type="project" value="InterPro"/>
</dbReference>
<dbReference type="Proteomes" id="UP000247498">
    <property type="component" value="Unassembled WGS sequence"/>
</dbReference>
<feature type="domain" description="Exonuclease" evidence="3">
    <location>
        <begin position="17"/>
        <end position="184"/>
    </location>
</feature>
<keyword evidence="1" id="KW-0540">Nuclease</keyword>
<dbReference type="OrthoDB" id="16516at2759"/>
<comment type="caution">
    <text evidence="4">The sequence shown here is derived from an EMBL/GenBank/DDBJ whole genome shotgun (WGS) entry which is preliminary data.</text>
</comment>
<evidence type="ECO:0000313" key="5">
    <source>
        <dbReference type="Proteomes" id="UP000247498"/>
    </source>
</evidence>
<accession>A0A2V0PG81</accession>
<organism evidence="4 5">
    <name type="scientific">Raphidocelis subcapitata</name>
    <dbReference type="NCBI Taxonomy" id="307507"/>
    <lineage>
        <taxon>Eukaryota</taxon>
        <taxon>Viridiplantae</taxon>
        <taxon>Chlorophyta</taxon>
        <taxon>core chlorophytes</taxon>
        <taxon>Chlorophyceae</taxon>
        <taxon>CS clade</taxon>
        <taxon>Sphaeropleales</taxon>
        <taxon>Selenastraceae</taxon>
        <taxon>Raphidocelis</taxon>
    </lineage>
</organism>
<evidence type="ECO:0000313" key="4">
    <source>
        <dbReference type="EMBL" id="GBF98549.1"/>
    </source>
</evidence>
<evidence type="ECO:0000256" key="1">
    <source>
        <dbReference type="ARBA" id="ARBA00022722"/>
    </source>
</evidence>
<proteinExistence type="predicted"/>
<dbReference type="GO" id="GO:0003676">
    <property type="term" value="F:nucleic acid binding"/>
    <property type="evidence" value="ECO:0007669"/>
    <property type="project" value="InterPro"/>
</dbReference>
<sequence>MARPPPPPAASAPPPALYYSIDVECVATGRDHNTRSVAQIALVDQYERLVLNLYVRPEQPVVSYLTALTGLTQEVVEQYGRPLAEQIELLKSWLPTDATLVGQNILMDVQWLGLREGVDFAACLDLAGLFRVWNPKYNSWTMFSQDHCAKVLLGWDVDSTTHDAALDAQKSVRLYNYWQAMQADASGWAAAQAALLQAPTSESFARRNPTYEGVCMGNRKTCSCGAPFFS</sequence>
<evidence type="ECO:0000259" key="3">
    <source>
        <dbReference type="SMART" id="SM00479"/>
    </source>
</evidence>
<dbReference type="GO" id="GO:0005634">
    <property type="term" value="C:nucleus"/>
    <property type="evidence" value="ECO:0007669"/>
    <property type="project" value="TreeGrafter"/>
</dbReference>
<dbReference type="SUPFAM" id="SSF53098">
    <property type="entry name" value="Ribonuclease H-like"/>
    <property type="match status" value="1"/>
</dbReference>
<gene>
    <name evidence="4" type="ORF">Rsub_11879</name>
</gene>
<dbReference type="STRING" id="307507.A0A2V0PG81"/>
<dbReference type="InterPro" id="IPR047021">
    <property type="entry name" value="REXO1/3/4-like"/>
</dbReference>